<dbReference type="Pfam" id="PF00892">
    <property type="entry name" value="EamA"/>
    <property type="match status" value="1"/>
</dbReference>
<evidence type="ECO:0000256" key="2">
    <source>
        <dbReference type="ARBA" id="ARBA00007362"/>
    </source>
</evidence>
<dbReference type="Proteomes" id="UP001197974">
    <property type="component" value="Chromosome"/>
</dbReference>
<keyword evidence="6" id="KW-1185">Reference proteome</keyword>
<keyword evidence="3" id="KW-0812">Transmembrane</keyword>
<dbReference type="SUPFAM" id="SSF103481">
    <property type="entry name" value="Multidrug resistance efflux transporter EmrE"/>
    <property type="match status" value="1"/>
</dbReference>
<keyword evidence="3" id="KW-0472">Membrane</keyword>
<gene>
    <name evidence="5" type="ORF">LC087_12470</name>
</gene>
<feature type="transmembrane region" description="Helical" evidence="3">
    <location>
        <begin position="64"/>
        <end position="84"/>
    </location>
</feature>
<name>A0ABY9JSG6_9BACI</name>
<sequence length="108" mass="12137">MKIFILVITMTLLGALGGYFFKLATSSGLKLNKRLFFYVGLGIVLYLSGAFLNIILLKHLPYTIAFPLTSFTYIWTMVISYFGLKEIMTARKIVGTIFILLGAFLLIL</sequence>
<evidence type="ECO:0000313" key="5">
    <source>
        <dbReference type="EMBL" id="WLR41678.1"/>
    </source>
</evidence>
<dbReference type="Gene3D" id="1.10.3730.20">
    <property type="match status" value="1"/>
</dbReference>
<evidence type="ECO:0000313" key="6">
    <source>
        <dbReference type="Proteomes" id="UP001197974"/>
    </source>
</evidence>
<feature type="transmembrane region" description="Helical" evidence="3">
    <location>
        <begin position="90"/>
        <end position="107"/>
    </location>
</feature>
<evidence type="ECO:0000259" key="4">
    <source>
        <dbReference type="Pfam" id="PF00892"/>
    </source>
</evidence>
<dbReference type="EMBL" id="CP129013">
    <property type="protein sequence ID" value="WLR41678.1"/>
    <property type="molecule type" value="Genomic_DNA"/>
</dbReference>
<feature type="transmembrane region" description="Helical" evidence="3">
    <location>
        <begin position="36"/>
        <end position="57"/>
    </location>
</feature>
<reference evidence="5 6" key="1">
    <citation type="submission" date="2023-06" db="EMBL/GenBank/DDBJ databases">
        <title>Five Gram-positive bacteria isolated from mangrove sediments in Shenzhen, Guangdong, China.</title>
        <authorList>
            <person name="Yu S."/>
            <person name="Zheng W."/>
            <person name="Huang Y."/>
        </authorList>
    </citation>
    <scope>NUCLEOTIDE SEQUENCE [LARGE SCALE GENOMIC DNA]</scope>
    <source>
        <strain evidence="5 6">SaN35-3</strain>
    </source>
</reference>
<dbReference type="RefSeq" id="WP_226541500.1">
    <property type="nucleotide sequence ID" value="NZ_CP129013.1"/>
</dbReference>
<organism evidence="5 6">
    <name type="scientific">Bacillus carboniphilus</name>
    <dbReference type="NCBI Taxonomy" id="86663"/>
    <lineage>
        <taxon>Bacteria</taxon>
        <taxon>Bacillati</taxon>
        <taxon>Bacillota</taxon>
        <taxon>Bacilli</taxon>
        <taxon>Bacillales</taxon>
        <taxon>Bacillaceae</taxon>
        <taxon>Bacillus</taxon>
    </lineage>
</organism>
<comment type="similarity">
    <text evidence="2">Belongs to the EamA transporter family.</text>
</comment>
<evidence type="ECO:0000256" key="3">
    <source>
        <dbReference type="SAM" id="Phobius"/>
    </source>
</evidence>
<feature type="domain" description="EamA" evidence="4">
    <location>
        <begin position="7"/>
        <end position="107"/>
    </location>
</feature>
<accession>A0ABY9JSG6</accession>
<keyword evidence="3" id="KW-1133">Transmembrane helix</keyword>
<dbReference type="InterPro" id="IPR000620">
    <property type="entry name" value="EamA_dom"/>
</dbReference>
<evidence type="ECO:0000256" key="1">
    <source>
        <dbReference type="ARBA" id="ARBA00004127"/>
    </source>
</evidence>
<comment type="subcellular location">
    <subcellularLocation>
        <location evidence="1">Endomembrane system</location>
        <topology evidence="1">Multi-pass membrane protein</topology>
    </subcellularLocation>
</comment>
<protein>
    <submittedName>
        <fullName evidence="5">EamA family transporter</fullName>
    </submittedName>
</protein>
<proteinExistence type="inferred from homology"/>
<dbReference type="InterPro" id="IPR037185">
    <property type="entry name" value="EmrE-like"/>
</dbReference>